<keyword evidence="6 10" id="KW-0521">NADP</keyword>
<dbReference type="PROSITE" id="PS01291">
    <property type="entry name" value="ART"/>
    <property type="match status" value="1"/>
</dbReference>
<evidence type="ECO:0000256" key="9">
    <source>
        <dbReference type="ARBA" id="ARBA00047597"/>
    </source>
</evidence>
<dbReference type="KEGG" id="pdic:114500760"/>
<dbReference type="PRINTS" id="PR00970">
    <property type="entry name" value="RIBTRNSFRASE"/>
</dbReference>
<evidence type="ECO:0000256" key="10">
    <source>
        <dbReference type="RuleBase" id="RU361228"/>
    </source>
</evidence>
<keyword evidence="11" id="KW-1185">Reference proteome</keyword>
<evidence type="ECO:0000256" key="4">
    <source>
        <dbReference type="ARBA" id="ARBA00022695"/>
    </source>
</evidence>
<protein>
    <recommendedName>
        <fullName evidence="10">NAD(P)(+)--arginine ADP-ribosyltransferase</fullName>
        <ecNumber evidence="10">2.4.2.31</ecNumber>
    </recommendedName>
    <alternativeName>
        <fullName evidence="10">Mono(ADP-ribosyl)transferase</fullName>
    </alternativeName>
</protein>
<organism evidence="11 12">
    <name type="scientific">Phyllostomus discolor</name>
    <name type="common">pale spear-nosed bat</name>
    <dbReference type="NCBI Taxonomy" id="89673"/>
    <lineage>
        <taxon>Eukaryota</taxon>
        <taxon>Metazoa</taxon>
        <taxon>Chordata</taxon>
        <taxon>Craniata</taxon>
        <taxon>Vertebrata</taxon>
        <taxon>Euteleostomi</taxon>
        <taxon>Mammalia</taxon>
        <taxon>Eutheria</taxon>
        <taxon>Laurasiatheria</taxon>
        <taxon>Chiroptera</taxon>
        <taxon>Yangochiroptera</taxon>
        <taxon>Phyllostomidae</taxon>
        <taxon>Phyllostominae</taxon>
        <taxon>Phyllostomus</taxon>
    </lineage>
</organism>
<evidence type="ECO:0000256" key="6">
    <source>
        <dbReference type="ARBA" id="ARBA00022857"/>
    </source>
</evidence>
<dbReference type="Pfam" id="PF01129">
    <property type="entry name" value="ART"/>
    <property type="match status" value="1"/>
</dbReference>
<gene>
    <name evidence="12" type="primary">LOC114500760</name>
</gene>
<dbReference type="PROSITE" id="PS51996">
    <property type="entry name" value="TR_MART"/>
    <property type="match status" value="1"/>
</dbReference>
<accession>A0A6J2M505</accession>
<dbReference type="Gene3D" id="3.90.176.10">
    <property type="entry name" value="Toxin ADP-ribosyltransferase, Chain A, domain 1"/>
    <property type="match status" value="1"/>
</dbReference>
<evidence type="ECO:0000313" key="11">
    <source>
        <dbReference type="Proteomes" id="UP000504628"/>
    </source>
</evidence>
<sequence>MTCLLATEVCFLILTQWLTQQVSSLSQLESSQDLDMTDDAFDDQYNGCTEEMDKKAPQLLEKELEVNGNLKHEWEMAQRKWKEIRNKADPSKKLNDFQGTALVAYTGDIAMEFNKAIRSFHQNSDKFQFKAFHYYLTRALQLLTTGECHTVYRGTRIKFVYKGKGNVRFGQFAPSSSSVEAAKNVLFEKRLGTLFTIRTCLGVYIKNCSYYPSEKEVLIPGYEVFQQVTIPSKDKTYSQYSLTNDGKTLSKTHDEVSLESPQNFTSNYNCFYSSGMRQHPVFILLLPSLLVLLLLPAEL</sequence>
<dbReference type="PANTHER" id="PTHR10339:SF24">
    <property type="entry name" value="T-CELL ECTO-ADP-RIBOSYLTRANSFERASE 1-RELATED"/>
    <property type="match status" value="1"/>
</dbReference>
<evidence type="ECO:0000256" key="7">
    <source>
        <dbReference type="ARBA" id="ARBA00023027"/>
    </source>
</evidence>
<comment type="similarity">
    <text evidence="1 10">Belongs to the Arg-specific ADP-ribosyltransferase family.</text>
</comment>
<dbReference type="RefSeq" id="XP_028373335.1">
    <property type="nucleotide sequence ID" value="XM_028517534.1"/>
</dbReference>
<dbReference type="AlphaFoldDB" id="A0A6J2M505"/>
<dbReference type="InParanoid" id="A0A6J2M505"/>
<evidence type="ECO:0000256" key="1">
    <source>
        <dbReference type="ARBA" id="ARBA00009558"/>
    </source>
</evidence>
<dbReference type="SUPFAM" id="SSF56399">
    <property type="entry name" value="ADP-ribosylation"/>
    <property type="match status" value="1"/>
</dbReference>
<dbReference type="GO" id="GO:0016779">
    <property type="term" value="F:nucleotidyltransferase activity"/>
    <property type="evidence" value="ECO:0007669"/>
    <property type="project" value="UniProtKB-KW"/>
</dbReference>
<dbReference type="PANTHER" id="PTHR10339">
    <property type="entry name" value="ADP-RIBOSYLTRANSFERASE"/>
    <property type="match status" value="1"/>
</dbReference>
<keyword evidence="3 10" id="KW-0808">Transferase</keyword>
<dbReference type="EC" id="2.4.2.31" evidence="10"/>
<dbReference type="Proteomes" id="UP000504628">
    <property type="component" value="Chromosome 6"/>
</dbReference>
<evidence type="ECO:0000256" key="5">
    <source>
        <dbReference type="ARBA" id="ARBA00022729"/>
    </source>
</evidence>
<dbReference type="GO" id="GO:0106274">
    <property type="term" value="F:NAD+-protein-arginine ADP-ribosyltransferase activity"/>
    <property type="evidence" value="ECO:0007669"/>
    <property type="project" value="UniProtKB-EC"/>
</dbReference>
<feature type="signal peptide" evidence="10">
    <location>
        <begin position="1"/>
        <end position="24"/>
    </location>
</feature>
<keyword evidence="7 10" id="KW-0520">NAD</keyword>
<dbReference type="OrthoDB" id="423533at2759"/>
<evidence type="ECO:0000256" key="2">
    <source>
        <dbReference type="ARBA" id="ARBA00022676"/>
    </source>
</evidence>
<reference evidence="12" key="1">
    <citation type="submission" date="2025-08" db="UniProtKB">
        <authorList>
            <consortium name="RefSeq"/>
        </authorList>
    </citation>
    <scope>IDENTIFICATION</scope>
    <source>
        <tissue evidence="12">Muscle</tissue>
    </source>
</reference>
<dbReference type="GO" id="GO:0003950">
    <property type="term" value="F:NAD+ poly-ADP-ribosyltransferase activity"/>
    <property type="evidence" value="ECO:0007669"/>
    <property type="project" value="TreeGrafter"/>
</dbReference>
<proteinExistence type="inferred from homology"/>
<evidence type="ECO:0000313" key="12">
    <source>
        <dbReference type="RefSeq" id="XP_028373335.1"/>
    </source>
</evidence>
<evidence type="ECO:0000256" key="8">
    <source>
        <dbReference type="ARBA" id="ARBA00023157"/>
    </source>
</evidence>
<comment type="catalytic activity">
    <reaction evidence="9 10">
        <text>L-arginyl-[protein] + NAD(+) = N(omega)-(ADP-D-ribosyl)-L-arginyl-[protein] + nicotinamide + H(+)</text>
        <dbReference type="Rhea" id="RHEA:19149"/>
        <dbReference type="Rhea" id="RHEA-COMP:10532"/>
        <dbReference type="Rhea" id="RHEA-COMP:15087"/>
        <dbReference type="ChEBI" id="CHEBI:15378"/>
        <dbReference type="ChEBI" id="CHEBI:17154"/>
        <dbReference type="ChEBI" id="CHEBI:29965"/>
        <dbReference type="ChEBI" id="CHEBI:57540"/>
        <dbReference type="ChEBI" id="CHEBI:142554"/>
        <dbReference type="EC" id="2.4.2.31"/>
    </reaction>
</comment>
<keyword evidence="8" id="KW-1015">Disulfide bond</keyword>
<name>A0A6J2M505_9CHIR</name>
<dbReference type="InterPro" id="IPR000768">
    <property type="entry name" value="ART"/>
</dbReference>
<dbReference type="GeneID" id="114500760"/>
<feature type="chain" id="PRO_5027143142" description="NAD(P)(+)--arginine ADP-ribosyltransferase" evidence="10">
    <location>
        <begin position="25"/>
        <end position="299"/>
    </location>
</feature>
<evidence type="ECO:0000256" key="3">
    <source>
        <dbReference type="ARBA" id="ARBA00022679"/>
    </source>
</evidence>
<keyword evidence="5 10" id="KW-0732">Signal</keyword>
<keyword evidence="2 10" id="KW-0328">Glycosyltransferase</keyword>
<keyword evidence="4" id="KW-0548">Nucleotidyltransferase</keyword>
<dbReference type="InterPro" id="IPR050999">
    <property type="entry name" value="ADP-ribosyltransferase_ARG"/>
</dbReference>
<dbReference type="FunFam" id="3.90.176.10:FF:000001">
    <property type="entry name" value="NAD(P)(+)--arginine ADP-ribosyltransferase"/>
    <property type="match status" value="1"/>
</dbReference>